<evidence type="ECO:0000313" key="1">
    <source>
        <dbReference type="EMBL" id="MCS7476103.1"/>
    </source>
</evidence>
<gene>
    <name evidence="1" type="ORF">NZH93_04485</name>
</gene>
<dbReference type="Proteomes" id="UP001141259">
    <property type="component" value="Unassembled WGS sequence"/>
</dbReference>
<evidence type="ECO:0000313" key="2">
    <source>
        <dbReference type="Proteomes" id="UP001141259"/>
    </source>
</evidence>
<dbReference type="AlphaFoldDB" id="A0A9X2VGA4"/>
<comment type="caution">
    <text evidence="1">The sequence shown here is derived from an EMBL/GenBank/DDBJ whole genome shotgun (WGS) entry which is preliminary data.</text>
</comment>
<reference evidence="1" key="1">
    <citation type="submission" date="2022-08" db="EMBL/GenBank/DDBJ databases">
        <authorList>
            <person name="Tistechok S."/>
            <person name="Samborskyy M."/>
            <person name="Roman I."/>
        </authorList>
    </citation>
    <scope>NUCLEOTIDE SEQUENCE</scope>
    <source>
        <strain evidence="1">DSM 103496</strain>
    </source>
</reference>
<name>A0A9X2VGA4_9PSEU</name>
<keyword evidence="2" id="KW-1185">Reference proteome</keyword>
<dbReference type="RefSeq" id="WP_259621618.1">
    <property type="nucleotide sequence ID" value="NZ_JANYMP010000002.1"/>
</dbReference>
<dbReference type="EMBL" id="JANYMP010000002">
    <property type="protein sequence ID" value="MCS7476103.1"/>
    <property type="molecule type" value="Genomic_DNA"/>
</dbReference>
<organism evidence="1 2">
    <name type="scientific">Umezawaea endophytica</name>
    <dbReference type="NCBI Taxonomy" id="1654476"/>
    <lineage>
        <taxon>Bacteria</taxon>
        <taxon>Bacillati</taxon>
        <taxon>Actinomycetota</taxon>
        <taxon>Actinomycetes</taxon>
        <taxon>Pseudonocardiales</taxon>
        <taxon>Pseudonocardiaceae</taxon>
        <taxon>Umezawaea</taxon>
    </lineage>
</organism>
<accession>A0A9X2VGA4</accession>
<sequence>MTTTSTYDSQTQLGPINYRVRATAQQDVLLEVFGADPEGAVVAEGMIRLPVSGGAAVGKLLGRVLDGLTRMGAPPPGKPQPANAKQPWTAELDEELREAWLDRADQAPVAELIRSLADRMGRSPTSIRSRLPRVGCDPDVVGRPLSQEAAQVLGVTP</sequence>
<proteinExistence type="predicted"/>
<protein>
    <submittedName>
        <fullName evidence="1">Uncharacterized protein</fullName>
    </submittedName>
</protein>